<dbReference type="Gene3D" id="3.90.550.10">
    <property type="entry name" value="Spore Coat Polysaccharide Biosynthesis Protein SpsA, Chain A"/>
    <property type="match status" value="1"/>
</dbReference>
<evidence type="ECO:0000313" key="8">
    <source>
        <dbReference type="Proteomes" id="UP000178315"/>
    </source>
</evidence>
<organism evidence="7 8">
    <name type="scientific">Candidatus Jacksonbacteria bacterium RIFCSPLOWO2_02_FULL_44_20</name>
    <dbReference type="NCBI Taxonomy" id="1798460"/>
    <lineage>
        <taxon>Bacteria</taxon>
        <taxon>Candidatus Jacksoniibacteriota</taxon>
    </lineage>
</organism>
<evidence type="ECO:0000256" key="2">
    <source>
        <dbReference type="ARBA" id="ARBA00012415"/>
    </source>
</evidence>
<evidence type="ECO:0000259" key="6">
    <source>
        <dbReference type="Pfam" id="PF00483"/>
    </source>
</evidence>
<dbReference type="Proteomes" id="UP000178315">
    <property type="component" value="Unassembled WGS sequence"/>
</dbReference>
<evidence type="ECO:0000256" key="5">
    <source>
        <dbReference type="ARBA" id="ARBA00048128"/>
    </source>
</evidence>
<dbReference type="PANTHER" id="PTHR43197">
    <property type="entry name" value="UTP--GLUCOSE-1-PHOSPHATE URIDYLYLTRANSFERASE"/>
    <property type="match status" value="1"/>
</dbReference>
<dbReference type="AlphaFoldDB" id="A0A1G2A873"/>
<keyword evidence="3" id="KW-0808">Transferase</keyword>
<feature type="domain" description="Nucleotidyl transferase" evidence="6">
    <location>
        <begin position="4"/>
        <end position="261"/>
    </location>
</feature>
<accession>A0A1G2A873</accession>
<reference evidence="7 8" key="1">
    <citation type="journal article" date="2016" name="Nat. Commun.">
        <title>Thousands of microbial genomes shed light on interconnected biogeochemical processes in an aquifer system.</title>
        <authorList>
            <person name="Anantharaman K."/>
            <person name="Brown C.T."/>
            <person name="Hug L.A."/>
            <person name="Sharon I."/>
            <person name="Castelle C.J."/>
            <person name="Probst A.J."/>
            <person name="Thomas B.C."/>
            <person name="Singh A."/>
            <person name="Wilkins M.J."/>
            <person name="Karaoz U."/>
            <person name="Brodie E.L."/>
            <person name="Williams K.H."/>
            <person name="Hubbard S.S."/>
            <person name="Banfield J.F."/>
        </authorList>
    </citation>
    <scope>NUCLEOTIDE SEQUENCE [LARGE SCALE GENOMIC DNA]</scope>
</reference>
<dbReference type="InterPro" id="IPR029044">
    <property type="entry name" value="Nucleotide-diphossugar_trans"/>
</dbReference>
<proteinExistence type="inferred from homology"/>
<evidence type="ECO:0000256" key="3">
    <source>
        <dbReference type="ARBA" id="ARBA00022679"/>
    </source>
</evidence>
<comment type="caution">
    <text evidence="7">The sequence shown here is derived from an EMBL/GenBank/DDBJ whole genome shotgun (WGS) entry which is preliminary data.</text>
</comment>
<protein>
    <recommendedName>
        <fullName evidence="2">UTP--glucose-1-phosphate uridylyltransferase</fullName>
        <ecNumber evidence="2">2.7.7.9</ecNumber>
    </recommendedName>
</protein>
<comment type="similarity">
    <text evidence="1">Belongs to the UDPGP type 2 family.</text>
</comment>
<name>A0A1G2A873_9BACT</name>
<evidence type="ECO:0000313" key="7">
    <source>
        <dbReference type="EMBL" id="OGY73088.1"/>
    </source>
</evidence>
<dbReference type="GO" id="GO:0003983">
    <property type="term" value="F:UTP:glucose-1-phosphate uridylyltransferase activity"/>
    <property type="evidence" value="ECO:0007669"/>
    <property type="project" value="UniProtKB-EC"/>
</dbReference>
<dbReference type="CDD" id="cd02541">
    <property type="entry name" value="UGPase_prokaryotic"/>
    <property type="match status" value="1"/>
</dbReference>
<comment type="catalytic activity">
    <reaction evidence="5">
        <text>alpha-D-glucose 1-phosphate + UTP + H(+) = UDP-alpha-D-glucose + diphosphate</text>
        <dbReference type="Rhea" id="RHEA:19889"/>
        <dbReference type="ChEBI" id="CHEBI:15378"/>
        <dbReference type="ChEBI" id="CHEBI:33019"/>
        <dbReference type="ChEBI" id="CHEBI:46398"/>
        <dbReference type="ChEBI" id="CHEBI:58601"/>
        <dbReference type="ChEBI" id="CHEBI:58885"/>
        <dbReference type="EC" id="2.7.7.9"/>
    </reaction>
</comment>
<evidence type="ECO:0000256" key="1">
    <source>
        <dbReference type="ARBA" id="ARBA00006890"/>
    </source>
</evidence>
<sequence length="285" mass="32288">MITKAIIPVAGMGTRFLPAAKSIPKEMFPLLDKPVIHYIVEEAVKSGITDIIFVTSAHKKAVEDYFDAHFELEYRLEQKGRHEINCELRSIREMARFYFIRQPAPLGDGDAILRARHFLTPDESCVVMWGDDLIFHSEPTLKHMLSLHEKYRAPILAVQELEGEALERYGVIAGVPIEQNVYKVSHIIEKPKRSLAPSNLGIVGMYIATPHVIAALLAQTPAEDGEIRFSHALRDSIKETPVYAYKFPGLRFDCGNRLGWLKANVHLGLRDKEIGKDFLDFIKQI</sequence>
<keyword evidence="4" id="KW-0548">Nucleotidyltransferase</keyword>
<dbReference type="InterPro" id="IPR005771">
    <property type="entry name" value="GalU_uridylyltTrfase_bac/arc"/>
</dbReference>
<dbReference type="EMBL" id="MHJU01000017">
    <property type="protein sequence ID" value="OGY73088.1"/>
    <property type="molecule type" value="Genomic_DNA"/>
</dbReference>
<dbReference type="EC" id="2.7.7.9" evidence="2"/>
<dbReference type="PANTHER" id="PTHR43197:SF1">
    <property type="entry name" value="UTP--GLUCOSE-1-PHOSPHATE URIDYLYLTRANSFERASE"/>
    <property type="match status" value="1"/>
</dbReference>
<gene>
    <name evidence="7" type="ORF">A3H61_02665</name>
</gene>
<dbReference type="InterPro" id="IPR005835">
    <property type="entry name" value="NTP_transferase_dom"/>
</dbReference>
<dbReference type="GO" id="GO:0006011">
    <property type="term" value="P:UDP-alpha-D-glucose metabolic process"/>
    <property type="evidence" value="ECO:0007669"/>
    <property type="project" value="InterPro"/>
</dbReference>
<dbReference type="Pfam" id="PF00483">
    <property type="entry name" value="NTP_transferase"/>
    <property type="match status" value="1"/>
</dbReference>
<dbReference type="SUPFAM" id="SSF53448">
    <property type="entry name" value="Nucleotide-diphospho-sugar transferases"/>
    <property type="match status" value="1"/>
</dbReference>
<evidence type="ECO:0000256" key="4">
    <source>
        <dbReference type="ARBA" id="ARBA00022695"/>
    </source>
</evidence>